<dbReference type="KEGG" id="cep:Cri9333_0587"/>
<dbReference type="GO" id="GO:0008483">
    <property type="term" value="F:transaminase activity"/>
    <property type="evidence" value="ECO:0007669"/>
    <property type="project" value="UniProtKB-KW"/>
</dbReference>
<proteinExistence type="inferred from homology"/>
<dbReference type="InterPro" id="IPR015421">
    <property type="entry name" value="PyrdxlP-dep_Trfase_major"/>
</dbReference>
<keyword evidence="5" id="KW-1185">Reference proteome</keyword>
<dbReference type="GO" id="GO:0000271">
    <property type="term" value="P:polysaccharide biosynthetic process"/>
    <property type="evidence" value="ECO:0007669"/>
    <property type="project" value="TreeGrafter"/>
</dbReference>
<evidence type="ECO:0000313" key="4">
    <source>
        <dbReference type="EMBL" id="AFZ11533.1"/>
    </source>
</evidence>
<evidence type="ECO:0000256" key="2">
    <source>
        <dbReference type="PIRSR" id="PIRSR000390-2"/>
    </source>
</evidence>
<dbReference type="SUPFAM" id="SSF53383">
    <property type="entry name" value="PLP-dependent transferases"/>
    <property type="match status" value="1"/>
</dbReference>
<keyword evidence="4" id="KW-0808">Transferase</keyword>
<dbReference type="STRING" id="1173022.Cri9333_0587"/>
<evidence type="ECO:0000256" key="1">
    <source>
        <dbReference type="PIRSR" id="PIRSR000390-1"/>
    </source>
</evidence>
<evidence type="ECO:0000313" key="5">
    <source>
        <dbReference type="Proteomes" id="UP000010472"/>
    </source>
</evidence>
<dbReference type="PANTHER" id="PTHR30244">
    <property type="entry name" value="TRANSAMINASE"/>
    <property type="match status" value="1"/>
</dbReference>
<evidence type="ECO:0000256" key="3">
    <source>
        <dbReference type="RuleBase" id="RU004508"/>
    </source>
</evidence>
<protein>
    <submittedName>
        <fullName evidence="4">DegT/DnrJ/EryC1/StrS aminotransferase</fullName>
    </submittedName>
</protein>
<dbReference type="Pfam" id="PF01041">
    <property type="entry name" value="DegT_DnrJ_EryC1"/>
    <property type="match status" value="1"/>
</dbReference>
<feature type="active site" description="Proton acceptor" evidence="1">
    <location>
        <position position="168"/>
    </location>
</feature>
<gene>
    <name evidence="4" type="ORF">Cri9333_0587</name>
</gene>
<dbReference type="OrthoDB" id="9810913at2"/>
<dbReference type="PIRSF" id="PIRSF000390">
    <property type="entry name" value="PLP_StrS"/>
    <property type="match status" value="1"/>
</dbReference>
<keyword evidence="2 3" id="KW-0663">Pyridoxal phosphate</keyword>
<dbReference type="InterPro" id="IPR000653">
    <property type="entry name" value="DegT/StrS_aminotransferase"/>
</dbReference>
<organism evidence="4 5">
    <name type="scientific">Crinalium epipsammum PCC 9333</name>
    <dbReference type="NCBI Taxonomy" id="1173022"/>
    <lineage>
        <taxon>Bacteria</taxon>
        <taxon>Bacillati</taxon>
        <taxon>Cyanobacteriota</taxon>
        <taxon>Cyanophyceae</taxon>
        <taxon>Gomontiellales</taxon>
        <taxon>Gomontiellaceae</taxon>
        <taxon>Crinalium</taxon>
    </lineage>
</organism>
<feature type="modified residue" description="N6-(pyridoxal phosphate)lysine" evidence="2">
    <location>
        <position position="168"/>
    </location>
</feature>
<dbReference type="InterPro" id="IPR015424">
    <property type="entry name" value="PyrdxlP-dep_Trfase"/>
</dbReference>
<dbReference type="eggNOG" id="COG0399">
    <property type="taxonomic scope" value="Bacteria"/>
</dbReference>
<sequence length="349" mass="38666">MVKIDELISWQQIHLSGTGEVAALESKLKQYYGMQYALCVTNATTGLWAIALALGLQNQQFVTTPYTYGATLASWLFLGNQPIFADIEPDTLSLSCEAVRQVITPKTKALLAVDLFGIPSDTVALRQLASEYGLWYVADAAQSLGATRGGLPASLLADALVVSFTTGKTVFAGEGGAILTNHADLYEKLIWYTQHPIRQHLELGLYLDNEFAINGRIHPLAAVLANATFEESLQNLQVHQQECFQVIELLNSLGLTEDIDFANQGINPSFFRLTATLKDSTQISTLLKILQSHGFRGSLESPPVRLIYRQPSFLAQYQHKCQQHFCCPQAEYQSVNRFCIASNEKLNYR</sequence>
<accession>K9VTY6</accession>
<dbReference type="RefSeq" id="WP_015201667.1">
    <property type="nucleotide sequence ID" value="NC_019753.1"/>
</dbReference>
<reference evidence="4 5" key="1">
    <citation type="submission" date="2012-06" db="EMBL/GenBank/DDBJ databases">
        <title>Finished chromosome of genome of Crinalium epipsammum PCC 9333.</title>
        <authorList>
            <consortium name="US DOE Joint Genome Institute"/>
            <person name="Gugger M."/>
            <person name="Coursin T."/>
            <person name="Rippka R."/>
            <person name="Tandeau De Marsac N."/>
            <person name="Huntemann M."/>
            <person name="Wei C.-L."/>
            <person name="Han J."/>
            <person name="Detter J.C."/>
            <person name="Han C."/>
            <person name="Tapia R."/>
            <person name="Davenport K."/>
            <person name="Daligault H."/>
            <person name="Erkkila T."/>
            <person name="Gu W."/>
            <person name="Munk A.C.C."/>
            <person name="Teshima H."/>
            <person name="Xu Y."/>
            <person name="Chain P."/>
            <person name="Chen A."/>
            <person name="Krypides N."/>
            <person name="Mavromatis K."/>
            <person name="Markowitz V."/>
            <person name="Szeto E."/>
            <person name="Ivanova N."/>
            <person name="Mikhailova N."/>
            <person name="Ovchinnikova G."/>
            <person name="Pagani I."/>
            <person name="Pati A."/>
            <person name="Goodwin L."/>
            <person name="Peters L."/>
            <person name="Pitluck S."/>
            <person name="Woyke T."/>
            <person name="Kerfeld C."/>
        </authorList>
    </citation>
    <scope>NUCLEOTIDE SEQUENCE [LARGE SCALE GENOMIC DNA]</scope>
    <source>
        <strain evidence="4 5">PCC 9333</strain>
    </source>
</reference>
<name>K9VTY6_9CYAN</name>
<comment type="similarity">
    <text evidence="3">Belongs to the DegT/DnrJ/EryC1 family.</text>
</comment>
<dbReference type="Proteomes" id="UP000010472">
    <property type="component" value="Chromosome"/>
</dbReference>
<dbReference type="AlphaFoldDB" id="K9VTY6"/>
<dbReference type="PANTHER" id="PTHR30244:SF34">
    <property type="entry name" value="DTDP-4-AMINO-4,6-DIDEOXYGALACTOSE TRANSAMINASE"/>
    <property type="match status" value="1"/>
</dbReference>
<dbReference type="GO" id="GO:0030170">
    <property type="term" value="F:pyridoxal phosphate binding"/>
    <property type="evidence" value="ECO:0007669"/>
    <property type="project" value="TreeGrafter"/>
</dbReference>
<dbReference type="EMBL" id="CP003620">
    <property type="protein sequence ID" value="AFZ11533.1"/>
    <property type="molecule type" value="Genomic_DNA"/>
</dbReference>
<dbReference type="HOGENOM" id="CLU_793921_0_0_3"/>
<keyword evidence="4" id="KW-0032">Aminotransferase</keyword>
<dbReference type="Gene3D" id="3.40.640.10">
    <property type="entry name" value="Type I PLP-dependent aspartate aminotransferase-like (Major domain)"/>
    <property type="match status" value="1"/>
</dbReference>